<evidence type="ECO:0000313" key="2">
    <source>
        <dbReference type="EMBL" id="GAA3989487.1"/>
    </source>
</evidence>
<organism evidence="2 3">
    <name type="scientific">Streptomyces plumbiresistens</name>
    <dbReference type="NCBI Taxonomy" id="511811"/>
    <lineage>
        <taxon>Bacteria</taxon>
        <taxon>Bacillati</taxon>
        <taxon>Actinomycetota</taxon>
        <taxon>Actinomycetes</taxon>
        <taxon>Kitasatosporales</taxon>
        <taxon>Streptomycetaceae</taxon>
        <taxon>Streptomyces</taxon>
    </lineage>
</organism>
<protein>
    <submittedName>
        <fullName evidence="2">Uncharacterized protein</fullName>
    </submittedName>
</protein>
<reference evidence="3" key="1">
    <citation type="journal article" date="2019" name="Int. J. Syst. Evol. Microbiol.">
        <title>The Global Catalogue of Microorganisms (GCM) 10K type strain sequencing project: providing services to taxonomists for standard genome sequencing and annotation.</title>
        <authorList>
            <consortium name="The Broad Institute Genomics Platform"/>
            <consortium name="The Broad Institute Genome Sequencing Center for Infectious Disease"/>
            <person name="Wu L."/>
            <person name="Ma J."/>
        </authorList>
    </citation>
    <scope>NUCLEOTIDE SEQUENCE [LARGE SCALE GENOMIC DNA]</scope>
    <source>
        <strain evidence="3">JCM 16924</strain>
    </source>
</reference>
<feature type="region of interest" description="Disordered" evidence="1">
    <location>
        <begin position="99"/>
        <end position="130"/>
    </location>
</feature>
<gene>
    <name evidence="2" type="ORF">GCM10022232_23990</name>
</gene>
<evidence type="ECO:0000256" key="1">
    <source>
        <dbReference type="SAM" id="MobiDB-lite"/>
    </source>
</evidence>
<sequence>MAGTATETTADVETPVARALVAAEPATEAAMISSAPGATCVAIAPKPLTGKVAVMGLATAKGPVRAPVVVMGRVAVTGPVVVTVTATTVPVAGRGMTVPVPTAGTGTRTATVMGRQRPSPSICARSSRPS</sequence>
<dbReference type="Proteomes" id="UP001500456">
    <property type="component" value="Unassembled WGS sequence"/>
</dbReference>
<name>A0ABP7QZ36_9ACTN</name>
<comment type="caution">
    <text evidence="2">The sequence shown here is derived from an EMBL/GenBank/DDBJ whole genome shotgun (WGS) entry which is preliminary data.</text>
</comment>
<keyword evidence="3" id="KW-1185">Reference proteome</keyword>
<proteinExistence type="predicted"/>
<evidence type="ECO:0000313" key="3">
    <source>
        <dbReference type="Proteomes" id="UP001500456"/>
    </source>
</evidence>
<dbReference type="EMBL" id="BAAAZX010000005">
    <property type="protein sequence ID" value="GAA3989487.1"/>
    <property type="molecule type" value="Genomic_DNA"/>
</dbReference>
<accession>A0ABP7QZ36</accession>